<gene>
    <name evidence="2" type="ORF">K504DRAFT_463649</name>
</gene>
<proteinExistence type="predicted"/>
<evidence type="ECO:0000256" key="1">
    <source>
        <dbReference type="SAM" id="MobiDB-lite"/>
    </source>
</evidence>
<reference evidence="2" key="1">
    <citation type="journal article" date="2020" name="Stud. Mycol.">
        <title>101 Dothideomycetes genomes: a test case for predicting lifestyles and emergence of pathogens.</title>
        <authorList>
            <person name="Haridas S."/>
            <person name="Albert R."/>
            <person name="Binder M."/>
            <person name="Bloem J."/>
            <person name="Labutti K."/>
            <person name="Salamov A."/>
            <person name="Andreopoulos B."/>
            <person name="Baker S."/>
            <person name="Barry K."/>
            <person name="Bills G."/>
            <person name="Bluhm B."/>
            <person name="Cannon C."/>
            <person name="Castanera R."/>
            <person name="Culley D."/>
            <person name="Daum C."/>
            <person name="Ezra D."/>
            <person name="Gonzalez J."/>
            <person name="Henrissat B."/>
            <person name="Kuo A."/>
            <person name="Liang C."/>
            <person name="Lipzen A."/>
            <person name="Lutzoni F."/>
            <person name="Magnuson J."/>
            <person name="Mondo S."/>
            <person name="Nolan M."/>
            <person name="Ohm R."/>
            <person name="Pangilinan J."/>
            <person name="Park H.-J."/>
            <person name="Ramirez L."/>
            <person name="Alfaro M."/>
            <person name="Sun H."/>
            <person name="Tritt A."/>
            <person name="Yoshinaga Y."/>
            <person name="Zwiers L.-H."/>
            <person name="Turgeon B."/>
            <person name="Goodwin S."/>
            <person name="Spatafora J."/>
            <person name="Crous P."/>
            <person name="Grigoriev I."/>
        </authorList>
    </citation>
    <scope>NUCLEOTIDE SEQUENCE</scope>
    <source>
        <strain evidence="2">CBS 279.74</strain>
    </source>
</reference>
<name>A0A6G1JRM1_9PLEO</name>
<feature type="compositionally biased region" description="Polar residues" evidence="1">
    <location>
        <begin position="1"/>
        <end position="12"/>
    </location>
</feature>
<protein>
    <recommendedName>
        <fullName evidence="4">SAP domain-containing protein</fullName>
    </recommendedName>
</protein>
<keyword evidence="3" id="KW-1185">Reference proteome</keyword>
<evidence type="ECO:0000313" key="3">
    <source>
        <dbReference type="Proteomes" id="UP000799428"/>
    </source>
</evidence>
<sequence>MAPTRQHSSTNAAAAASQPRHSQEELEKLSTSTLRRLLFQHGIATSGLTRKAQFIAALLAGGNTKEIKDMKKQPKPEPKRIRVTKSLRQQANPRPQEFVNGGVFSQGFYEGHCDRFFVEDHGRMTIARSPQHFISTGTEDLAPKVTVVGTDLEIIVSDFPMHIWLQYALPGFKETIELFAVKKDGYLPGGHLVVSNMVSGCYRYARSLFLLMASATRDGKPFQIPSIGWSEDFDLHNAAKHLGLELHILAEPDLEALLSEQPSLQDFALETVLSEQPSLEGPALEAFSWEQPSLEQSV</sequence>
<dbReference type="Proteomes" id="UP000799428">
    <property type="component" value="Unassembled WGS sequence"/>
</dbReference>
<organism evidence="2 3">
    <name type="scientific">Pleomassaria siparia CBS 279.74</name>
    <dbReference type="NCBI Taxonomy" id="1314801"/>
    <lineage>
        <taxon>Eukaryota</taxon>
        <taxon>Fungi</taxon>
        <taxon>Dikarya</taxon>
        <taxon>Ascomycota</taxon>
        <taxon>Pezizomycotina</taxon>
        <taxon>Dothideomycetes</taxon>
        <taxon>Pleosporomycetidae</taxon>
        <taxon>Pleosporales</taxon>
        <taxon>Pleomassariaceae</taxon>
        <taxon>Pleomassaria</taxon>
    </lineage>
</organism>
<evidence type="ECO:0000313" key="2">
    <source>
        <dbReference type="EMBL" id="KAF2703269.1"/>
    </source>
</evidence>
<dbReference type="EMBL" id="MU005788">
    <property type="protein sequence ID" value="KAF2703269.1"/>
    <property type="molecule type" value="Genomic_DNA"/>
</dbReference>
<evidence type="ECO:0008006" key="4">
    <source>
        <dbReference type="Google" id="ProtNLM"/>
    </source>
</evidence>
<accession>A0A6G1JRM1</accession>
<feature type="region of interest" description="Disordered" evidence="1">
    <location>
        <begin position="1"/>
        <end position="28"/>
    </location>
</feature>
<dbReference type="AlphaFoldDB" id="A0A6G1JRM1"/>